<dbReference type="InterPro" id="IPR036052">
    <property type="entry name" value="TrpB-like_PALP_sf"/>
</dbReference>
<evidence type="ECO:0000256" key="5">
    <source>
        <dbReference type="ARBA" id="ARBA00012093"/>
    </source>
</evidence>
<evidence type="ECO:0000256" key="3">
    <source>
        <dbReference type="ARBA" id="ARBA00004742"/>
    </source>
</evidence>
<evidence type="ECO:0000313" key="15">
    <source>
        <dbReference type="Proteomes" id="UP000242188"/>
    </source>
</evidence>
<dbReference type="SUPFAM" id="SSF53686">
    <property type="entry name" value="Tryptophan synthase beta subunit-like PLP-dependent enzymes"/>
    <property type="match status" value="1"/>
</dbReference>
<comment type="pathway">
    <text evidence="3">Carbohydrate biosynthesis; gluconeogenesis.</text>
</comment>
<dbReference type="FunFam" id="3.40.50.1100:FF:000040">
    <property type="entry name" value="L-serine dehydratase, putative"/>
    <property type="match status" value="1"/>
</dbReference>
<dbReference type="GO" id="GO:0006565">
    <property type="term" value="P:L-serine catabolic process"/>
    <property type="evidence" value="ECO:0007669"/>
    <property type="project" value="TreeGrafter"/>
</dbReference>
<evidence type="ECO:0000256" key="2">
    <source>
        <dbReference type="ARBA" id="ARBA00004496"/>
    </source>
</evidence>
<dbReference type="EMBL" id="NEDP02000042">
    <property type="protein sequence ID" value="OWF56812.1"/>
    <property type="molecule type" value="Genomic_DNA"/>
</dbReference>
<gene>
    <name evidence="14" type="ORF">KP79_PYT16039</name>
</gene>
<dbReference type="OrthoDB" id="7773036at2759"/>
<evidence type="ECO:0000256" key="7">
    <source>
        <dbReference type="ARBA" id="ARBA00022490"/>
    </source>
</evidence>
<dbReference type="Gene3D" id="3.40.50.1100">
    <property type="match status" value="2"/>
</dbReference>
<comment type="caution">
    <text evidence="14">The sequence shown here is derived from an EMBL/GenBank/DDBJ whole genome shotgun (WGS) entry which is preliminary data.</text>
</comment>
<evidence type="ECO:0000256" key="8">
    <source>
        <dbReference type="ARBA" id="ARBA00022898"/>
    </source>
</evidence>
<accession>A0A210R751</accession>
<dbReference type="GO" id="GO:0004794">
    <property type="term" value="F:threonine deaminase activity"/>
    <property type="evidence" value="ECO:0007669"/>
    <property type="project" value="TreeGrafter"/>
</dbReference>
<dbReference type="EC" id="4.3.1.17" evidence="5"/>
<dbReference type="GO" id="GO:0006094">
    <property type="term" value="P:gluconeogenesis"/>
    <property type="evidence" value="ECO:0007669"/>
    <property type="project" value="UniProtKB-KW"/>
</dbReference>
<dbReference type="AlphaFoldDB" id="A0A210R751"/>
<name>A0A210R751_MIZYE</name>
<evidence type="ECO:0000256" key="9">
    <source>
        <dbReference type="ARBA" id="ARBA00023239"/>
    </source>
</evidence>
<dbReference type="InterPro" id="IPR001926">
    <property type="entry name" value="TrpB-like_PALP"/>
</dbReference>
<dbReference type="STRING" id="6573.A0A210R751"/>
<evidence type="ECO:0000259" key="13">
    <source>
        <dbReference type="Pfam" id="PF00291"/>
    </source>
</evidence>
<feature type="domain" description="Tryptophan synthase beta chain-like PALP" evidence="13">
    <location>
        <begin position="12"/>
        <end position="305"/>
    </location>
</feature>
<evidence type="ECO:0000313" key="14">
    <source>
        <dbReference type="EMBL" id="OWF56812.1"/>
    </source>
</evidence>
<dbReference type="PANTHER" id="PTHR48078:SF2">
    <property type="entry name" value="CATABOLIC L-SERINE_THREONINE DEHYDRATASE"/>
    <property type="match status" value="1"/>
</dbReference>
<comment type="similarity">
    <text evidence="4">Belongs to the serine/threonine dehydratase family.</text>
</comment>
<organism evidence="14 15">
    <name type="scientific">Mizuhopecten yessoensis</name>
    <name type="common">Japanese scallop</name>
    <name type="synonym">Patinopecten yessoensis</name>
    <dbReference type="NCBI Taxonomy" id="6573"/>
    <lineage>
        <taxon>Eukaryota</taxon>
        <taxon>Metazoa</taxon>
        <taxon>Spiralia</taxon>
        <taxon>Lophotrochozoa</taxon>
        <taxon>Mollusca</taxon>
        <taxon>Bivalvia</taxon>
        <taxon>Autobranchia</taxon>
        <taxon>Pteriomorphia</taxon>
        <taxon>Pectinida</taxon>
        <taxon>Pectinoidea</taxon>
        <taxon>Pectinidae</taxon>
        <taxon>Mizuhopecten</taxon>
    </lineage>
</organism>
<dbReference type="GO" id="GO:0005737">
    <property type="term" value="C:cytoplasm"/>
    <property type="evidence" value="ECO:0007669"/>
    <property type="project" value="UniProtKB-SubCell"/>
</dbReference>
<dbReference type="GO" id="GO:0006567">
    <property type="term" value="P:L-threonine catabolic process"/>
    <property type="evidence" value="ECO:0007669"/>
    <property type="project" value="TreeGrafter"/>
</dbReference>
<sequence length="323" mass="34245">MADSGDGSPDLYIRTPCIHSIPMSKGHYSVYLKLENLQIPGSFKQRGISHFCKKALQNGATKFVCASGGNAGLAVAYSAHCLSVPATIVLPTTTPELVAHKVRDMGANVEVHGGVWDESNEYAQKMTTDPGCVYVHPFDHPDIWEGHSSMIVEAKEQMPGQPDVVVASVGGGGLLTGVVEGMWNVGWKDVPVIAMETEGAESYFKAVEAGKLVTLPAITSVAKSLGSLTACAASLEKSTKHKILPALVTDQQAVDACIRFSEDHRMLVEPACGASLAAVYSEVIPRLQREGKLGTVNSVLVIVCGGSAVTIDKLQQKFGLKDV</sequence>
<reference evidence="14 15" key="1">
    <citation type="journal article" date="2017" name="Nat. Ecol. Evol.">
        <title>Scallop genome provides insights into evolution of bilaterian karyotype and development.</title>
        <authorList>
            <person name="Wang S."/>
            <person name="Zhang J."/>
            <person name="Jiao W."/>
            <person name="Li J."/>
            <person name="Xun X."/>
            <person name="Sun Y."/>
            <person name="Guo X."/>
            <person name="Huan P."/>
            <person name="Dong B."/>
            <person name="Zhang L."/>
            <person name="Hu X."/>
            <person name="Sun X."/>
            <person name="Wang J."/>
            <person name="Zhao C."/>
            <person name="Wang Y."/>
            <person name="Wang D."/>
            <person name="Huang X."/>
            <person name="Wang R."/>
            <person name="Lv J."/>
            <person name="Li Y."/>
            <person name="Zhang Z."/>
            <person name="Liu B."/>
            <person name="Lu W."/>
            <person name="Hui Y."/>
            <person name="Liang J."/>
            <person name="Zhou Z."/>
            <person name="Hou R."/>
            <person name="Li X."/>
            <person name="Liu Y."/>
            <person name="Li H."/>
            <person name="Ning X."/>
            <person name="Lin Y."/>
            <person name="Zhao L."/>
            <person name="Xing Q."/>
            <person name="Dou J."/>
            <person name="Li Y."/>
            <person name="Mao J."/>
            <person name="Guo H."/>
            <person name="Dou H."/>
            <person name="Li T."/>
            <person name="Mu C."/>
            <person name="Jiang W."/>
            <person name="Fu Q."/>
            <person name="Fu X."/>
            <person name="Miao Y."/>
            <person name="Liu J."/>
            <person name="Yu Q."/>
            <person name="Li R."/>
            <person name="Liao H."/>
            <person name="Li X."/>
            <person name="Kong Y."/>
            <person name="Jiang Z."/>
            <person name="Chourrout D."/>
            <person name="Li R."/>
            <person name="Bao Z."/>
        </authorList>
    </citation>
    <scope>NUCLEOTIDE SEQUENCE [LARGE SCALE GENOMIC DNA]</scope>
    <source>
        <strain evidence="14 15">PY_sf001</strain>
    </source>
</reference>
<keyword evidence="6" id="KW-0312">Gluconeogenesis</keyword>
<keyword evidence="15" id="KW-1185">Reference proteome</keyword>
<evidence type="ECO:0000256" key="6">
    <source>
        <dbReference type="ARBA" id="ARBA00022432"/>
    </source>
</evidence>
<dbReference type="GO" id="GO:0009097">
    <property type="term" value="P:isoleucine biosynthetic process"/>
    <property type="evidence" value="ECO:0007669"/>
    <property type="project" value="TreeGrafter"/>
</dbReference>
<dbReference type="Pfam" id="PF00291">
    <property type="entry name" value="PALP"/>
    <property type="match status" value="1"/>
</dbReference>
<dbReference type="Proteomes" id="UP000242188">
    <property type="component" value="Unassembled WGS sequence"/>
</dbReference>
<evidence type="ECO:0000256" key="10">
    <source>
        <dbReference type="ARBA" id="ARBA00041766"/>
    </source>
</evidence>
<keyword evidence="7" id="KW-0963">Cytoplasm</keyword>
<proteinExistence type="inferred from homology"/>
<comment type="subcellular location">
    <subcellularLocation>
        <location evidence="2">Cytoplasm</location>
    </subcellularLocation>
</comment>
<dbReference type="GO" id="GO:0003941">
    <property type="term" value="F:L-serine ammonia-lyase activity"/>
    <property type="evidence" value="ECO:0007669"/>
    <property type="project" value="UniProtKB-EC"/>
</dbReference>
<dbReference type="InterPro" id="IPR050147">
    <property type="entry name" value="Ser/Thr_Dehydratase"/>
</dbReference>
<keyword evidence="8" id="KW-0663">Pyridoxal phosphate</keyword>
<comment type="cofactor">
    <cofactor evidence="1">
        <name>pyridoxal 5'-phosphate</name>
        <dbReference type="ChEBI" id="CHEBI:597326"/>
    </cofactor>
</comment>
<keyword evidence="9" id="KW-0456">Lyase</keyword>
<comment type="catalytic activity">
    <reaction evidence="12">
        <text>L-serine = pyruvate + NH4(+)</text>
        <dbReference type="Rhea" id="RHEA:19169"/>
        <dbReference type="ChEBI" id="CHEBI:15361"/>
        <dbReference type="ChEBI" id="CHEBI:28938"/>
        <dbReference type="ChEBI" id="CHEBI:33384"/>
        <dbReference type="EC" id="4.3.1.17"/>
    </reaction>
</comment>
<dbReference type="PANTHER" id="PTHR48078">
    <property type="entry name" value="THREONINE DEHYDRATASE, MITOCHONDRIAL-RELATED"/>
    <property type="match status" value="1"/>
</dbReference>
<evidence type="ECO:0000256" key="4">
    <source>
        <dbReference type="ARBA" id="ARBA00010869"/>
    </source>
</evidence>
<protein>
    <recommendedName>
        <fullName evidence="5">L-serine ammonia-lyase</fullName>
        <ecNumber evidence="5">4.3.1.17</ecNumber>
    </recommendedName>
    <alternativeName>
        <fullName evidence="10">L-serine deaminase</fullName>
    </alternativeName>
    <alternativeName>
        <fullName evidence="11">L-threonine dehydratase</fullName>
    </alternativeName>
</protein>
<evidence type="ECO:0000256" key="1">
    <source>
        <dbReference type="ARBA" id="ARBA00001933"/>
    </source>
</evidence>
<evidence type="ECO:0000256" key="12">
    <source>
        <dbReference type="ARBA" id="ARBA00049406"/>
    </source>
</evidence>
<evidence type="ECO:0000256" key="11">
    <source>
        <dbReference type="ARBA" id="ARBA00042605"/>
    </source>
</evidence>